<feature type="region of interest" description="Disordered" evidence="4">
    <location>
        <begin position="286"/>
        <end position="332"/>
    </location>
</feature>
<comment type="caution">
    <text evidence="7">The sequence shown here is derived from an EMBL/GenBank/DDBJ whole genome shotgun (WGS) entry which is preliminary data.</text>
</comment>
<dbReference type="EMBL" id="JAUQTA010000001">
    <property type="protein sequence ID" value="MDO7868008.1"/>
    <property type="molecule type" value="Genomic_DNA"/>
</dbReference>
<feature type="transmembrane region" description="Helical" evidence="5">
    <location>
        <begin position="25"/>
        <end position="43"/>
    </location>
</feature>
<feature type="domain" description="FtsK" evidence="6">
    <location>
        <begin position="384"/>
        <end position="578"/>
    </location>
</feature>
<feature type="binding site" evidence="3">
    <location>
        <begin position="407"/>
        <end position="414"/>
    </location>
    <ligand>
        <name>ATP</name>
        <dbReference type="ChEBI" id="CHEBI:30616"/>
    </ligand>
</feature>
<dbReference type="Pfam" id="PF01580">
    <property type="entry name" value="FtsK_SpoIIIE"/>
    <property type="match status" value="2"/>
</dbReference>
<evidence type="ECO:0000313" key="7">
    <source>
        <dbReference type="EMBL" id="MDO7868008.1"/>
    </source>
</evidence>
<feature type="binding site" evidence="3">
    <location>
        <begin position="725"/>
        <end position="732"/>
    </location>
    <ligand>
        <name>ATP</name>
        <dbReference type="ChEBI" id="CHEBI:30616"/>
    </ligand>
</feature>
<reference evidence="7 8" key="1">
    <citation type="submission" date="2023-07" db="EMBL/GenBank/DDBJ databases">
        <title>Nocardioides sp. nov WY-20 isolated from soil.</title>
        <authorList>
            <person name="Liu B."/>
            <person name="Wan Y."/>
        </authorList>
    </citation>
    <scope>NUCLEOTIDE SEQUENCE [LARGE SCALE GENOMIC DNA]</scope>
    <source>
        <strain evidence="7 8">WY-20</strain>
    </source>
</reference>
<accession>A0ABT9B4D1</accession>
<proteinExistence type="predicted"/>
<keyword evidence="5" id="KW-0472">Membrane</keyword>
<dbReference type="Proteomes" id="UP001233314">
    <property type="component" value="Unassembled WGS sequence"/>
</dbReference>
<keyword evidence="2 3" id="KW-0067">ATP-binding</keyword>
<evidence type="ECO:0000256" key="2">
    <source>
        <dbReference type="ARBA" id="ARBA00022840"/>
    </source>
</evidence>
<organism evidence="7 8">
    <name type="scientific">Nocardioides jiangxiensis</name>
    <dbReference type="NCBI Taxonomy" id="3064524"/>
    <lineage>
        <taxon>Bacteria</taxon>
        <taxon>Bacillati</taxon>
        <taxon>Actinomycetota</taxon>
        <taxon>Actinomycetes</taxon>
        <taxon>Propionibacteriales</taxon>
        <taxon>Nocardioidaceae</taxon>
        <taxon>Nocardioides</taxon>
    </lineage>
</organism>
<keyword evidence="1 3" id="KW-0547">Nucleotide-binding</keyword>
<dbReference type="SMART" id="SM00382">
    <property type="entry name" value="AAA"/>
    <property type="match status" value="2"/>
</dbReference>
<dbReference type="InterPro" id="IPR002543">
    <property type="entry name" value="FtsK_dom"/>
</dbReference>
<dbReference type="PROSITE" id="PS50901">
    <property type="entry name" value="FTSK"/>
    <property type="match status" value="2"/>
</dbReference>
<feature type="transmembrane region" description="Helical" evidence="5">
    <location>
        <begin position="55"/>
        <end position="74"/>
    </location>
</feature>
<sequence>MTITGTRTTLRLPAAPPQRPPEGGGLLMLLPALGGLGSVALVAGNGLGSGGPMRLRSLLAAGLFLLVTVAFVVLQVERQVRRRRAHAGQSRDDHRHHLARARQSVVRAADLQRAEALDRHPAPATVVAHSPDPGEHLTVRIGVGTGRLGLDLELPEPIPGQPSDLAAQLALERFVEHHRHVRDLPVAVDLAETGDLVIDGPGEAARAVARAWVCSAARIDPARLRIAVLADDAEAFAAWEWLKWLPHHGSPTDRDDVGPARLRATSLQDLLPAAGTHHLLVIDERRPAPTSPTSGPATTIRPAGGPVAGATTVSTGPAARVRRGGADVTPADFRPDTCDLATATASARRRAALVPPSGPGDLAALLRGSPRMHLRVPIGTGIEGAPVHLDLRETAEGGHGPHGLVIGATGSGKSELLRTLVTGLAMTHSPEELNLVLVDFKGGATFSSLGALPHTAALITNLEDDLTLVDRMHDAVAGELVRRQEVLRDAGDVARVTDLPRGGQAVPSLLVVVDEFTELLVTRPDLAELFASIGRVGRSLGVHLLLASQRLDEGRLRGLESHLGFRIALRTHTAAESRAVIGSADAHELPPRPGAGLLATGPGAVTRFQTLLVSAPEPRRTVGRTVLPFTSAPVRDPSSNEHVEPALLERVVAEARHRAHDGRAARRIWLPPLREAPELPRLLASVPDPGVRRLPVGLVDLPRAQRHAPLLLDLAGAGGHVAIVGAPRSGRTTLLRTIGEALAASAPTRTRLALVDLGGGLTRLARLPQVSSCVGRGEPEELRRLADDLMAEAARRRRDRANDPDLFVLVDGWAALREGWPDVEAALAGLAQESLSFGIHLVLTATRWADLRLPLRDVIGTRLELRLGDPVDSGHGRARAAAVPTMPGHGLTPDGHPFLAAVPGEAVSDGRRP</sequence>
<feature type="region of interest" description="Disordered" evidence="4">
    <location>
        <begin position="1"/>
        <end position="22"/>
    </location>
</feature>
<feature type="region of interest" description="Disordered" evidence="4">
    <location>
        <begin position="892"/>
        <end position="913"/>
    </location>
</feature>
<evidence type="ECO:0000313" key="8">
    <source>
        <dbReference type="Proteomes" id="UP001233314"/>
    </source>
</evidence>
<dbReference type="InterPro" id="IPR050206">
    <property type="entry name" value="FtsK/SpoIIIE/SftA"/>
</dbReference>
<name>A0ABT9B4D1_9ACTN</name>
<protein>
    <submittedName>
        <fullName evidence="7">FtsK/SpoIIIE domain-containing protein</fullName>
    </submittedName>
</protein>
<dbReference type="InterPro" id="IPR003593">
    <property type="entry name" value="AAA+_ATPase"/>
</dbReference>
<evidence type="ECO:0000256" key="1">
    <source>
        <dbReference type="ARBA" id="ARBA00022741"/>
    </source>
</evidence>
<dbReference type="RefSeq" id="WP_305027387.1">
    <property type="nucleotide sequence ID" value="NZ_JAUQTA010000001.1"/>
</dbReference>
<keyword evidence="5" id="KW-1133">Transmembrane helix</keyword>
<dbReference type="SUPFAM" id="SSF52540">
    <property type="entry name" value="P-loop containing nucleoside triphosphate hydrolases"/>
    <property type="match status" value="2"/>
</dbReference>
<keyword evidence="5" id="KW-0812">Transmembrane</keyword>
<evidence type="ECO:0000256" key="5">
    <source>
        <dbReference type="SAM" id="Phobius"/>
    </source>
</evidence>
<evidence type="ECO:0000256" key="4">
    <source>
        <dbReference type="SAM" id="MobiDB-lite"/>
    </source>
</evidence>
<evidence type="ECO:0000259" key="6">
    <source>
        <dbReference type="PROSITE" id="PS50901"/>
    </source>
</evidence>
<keyword evidence="8" id="KW-1185">Reference proteome</keyword>
<dbReference type="Gene3D" id="3.40.50.300">
    <property type="entry name" value="P-loop containing nucleotide triphosphate hydrolases"/>
    <property type="match status" value="3"/>
</dbReference>
<dbReference type="InterPro" id="IPR027417">
    <property type="entry name" value="P-loop_NTPase"/>
</dbReference>
<gene>
    <name evidence="7" type="ORF">Q5722_06465</name>
</gene>
<dbReference type="PANTHER" id="PTHR22683">
    <property type="entry name" value="SPORULATION PROTEIN RELATED"/>
    <property type="match status" value="1"/>
</dbReference>
<feature type="domain" description="FtsK" evidence="6">
    <location>
        <begin position="707"/>
        <end position="874"/>
    </location>
</feature>
<evidence type="ECO:0000256" key="3">
    <source>
        <dbReference type="PROSITE-ProRule" id="PRU00289"/>
    </source>
</evidence>
<dbReference type="PANTHER" id="PTHR22683:SF1">
    <property type="entry name" value="TYPE VII SECRETION SYSTEM PROTEIN ESSC"/>
    <property type="match status" value="1"/>
</dbReference>